<evidence type="ECO:0000256" key="1">
    <source>
        <dbReference type="ARBA" id="ARBA00004123"/>
    </source>
</evidence>
<feature type="compositionally biased region" description="Acidic residues" evidence="5">
    <location>
        <begin position="284"/>
        <end position="319"/>
    </location>
</feature>
<keyword evidence="2 4" id="KW-0238">DNA-binding</keyword>
<feature type="DNA-binding region" description="HMG box" evidence="4">
    <location>
        <begin position="193"/>
        <end position="257"/>
    </location>
</feature>
<dbReference type="GO" id="GO:0005634">
    <property type="term" value="C:nucleus"/>
    <property type="evidence" value="ECO:0007669"/>
    <property type="project" value="UniProtKB-SubCell"/>
</dbReference>
<evidence type="ECO:0000256" key="4">
    <source>
        <dbReference type="PROSITE-ProRule" id="PRU00267"/>
    </source>
</evidence>
<comment type="caution">
    <text evidence="7">The sequence shown here is derived from an EMBL/GenBank/DDBJ whole genome shotgun (WGS) entry which is preliminary data.</text>
</comment>
<feature type="region of interest" description="Disordered" evidence="5">
    <location>
        <begin position="260"/>
        <end position="319"/>
    </location>
</feature>
<dbReference type="EMBL" id="JAGKHQ010000010">
    <property type="protein sequence ID" value="KAG7507149.1"/>
    <property type="molecule type" value="Genomic_DNA"/>
</dbReference>
<dbReference type="Pfam" id="PF00505">
    <property type="entry name" value="HMG_box"/>
    <property type="match status" value="2"/>
</dbReference>
<dbReference type="GO" id="GO:0003677">
    <property type="term" value="F:DNA binding"/>
    <property type="evidence" value="ECO:0007669"/>
    <property type="project" value="UniProtKB-UniRule"/>
</dbReference>
<organism evidence="7 8">
    <name type="scientific">Solea senegalensis</name>
    <name type="common">Senegalese sole</name>
    <dbReference type="NCBI Taxonomy" id="28829"/>
    <lineage>
        <taxon>Eukaryota</taxon>
        <taxon>Metazoa</taxon>
        <taxon>Chordata</taxon>
        <taxon>Craniata</taxon>
        <taxon>Vertebrata</taxon>
        <taxon>Euteleostomi</taxon>
        <taxon>Actinopterygii</taxon>
        <taxon>Neopterygii</taxon>
        <taxon>Teleostei</taxon>
        <taxon>Neoteleostei</taxon>
        <taxon>Acanthomorphata</taxon>
        <taxon>Carangaria</taxon>
        <taxon>Pleuronectiformes</taxon>
        <taxon>Pleuronectoidei</taxon>
        <taxon>Soleidae</taxon>
        <taxon>Solea</taxon>
    </lineage>
</organism>
<proteinExistence type="predicted"/>
<dbReference type="Proteomes" id="UP000693946">
    <property type="component" value="Linkage Group LG18"/>
</dbReference>
<sequence>MTDINPGESEWTSGNLLKLFSAMKSNTPSRFMECAYTTGLKKVDWKSVAFHPFSPEACRLKWRQIVKKMRLTRSLTELLVEAEENLIIGPQVQKKPPPPSVMFYHMHNAKFKEQHPELAQRDIMRVLYQKYKRLPEEEKAPYGKKYKCAYREYLARKRELSEKGVEPPYNTCRRRKESEPVQTGTEGGDGLPPRPHFNAYILFCKEQMSSMDGVGKHNYAKVCGQRWKDLTDGERKNYQRRCRKLKRAYDIKLDQYLKKQQLRKSGDTNTEGREALSPNRPSDSEDEDIEESSSSDDDDDFDCNEEEEEEDEDITFQMY</sequence>
<feature type="domain" description="HMG box" evidence="6">
    <location>
        <begin position="193"/>
        <end position="257"/>
    </location>
</feature>
<protein>
    <recommendedName>
        <fullName evidence="6">HMG box domain-containing protein</fullName>
    </recommendedName>
</protein>
<dbReference type="InterPro" id="IPR009071">
    <property type="entry name" value="HMG_box_dom"/>
</dbReference>
<gene>
    <name evidence="7" type="ORF">JOB18_025316</name>
</gene>
<reference evidence="7 8" key="1">
    <citation type="journal article" date="2021" name="Sci. Rep.">
        <title>Chromosome anchoring in Senegalese sole (Solea senegalensis) reveals sex-associated markers and genome rearrangements in flatfish.</title>
        <authorList>
            <person name="Guerrero-Cozar I."/>
            <person name="Gomez-Garrido J."/>
            <person name="Berbel C."/>
            <person name="Martinez-Blanch J.F."/>
            <person name="Alioto T."/>
            <person name="Claros M.G."/>
            <person name="Gagnaire P.A."/>
            <person name="Manchado M."/>
        </authorList>
    </citation>
    <scope>NUCLEOTIDE SEQUENCE [LARGE SCALE GENOMIC DNA]</scope>
    <source>
        <strain evidence="7">Sse05_10M</strain>
    </source>
</reference>
<evidence type="ECO:0000256" key="5">
    <source>
        <dbReference type="SAM" id="MobiDB-lite"/>
    </source>
</evidence>
<comment type="subcellular location">
    <subcellularLocation>
        <location evidence="1">Nucleus</location>
    </subcellularLocation>
</comment>
<keyword evidence="8" id="KW-1185">Reference proteome</keyword>
<evidence type="ECO:0000256" key="2">
    <source>
        <dbReference type="ARBA" id="ARBA00023125"/>
    </source>
</evidence>
<dbReference type="PANTHER" id="PTHR46318">
    <property type="entry name" value="UPSTREAM BINDING TRANSCRIPTION FACTOR"/>
    <property type="match status" value="1"/>
</dbReference>
<feature type="region of interest" description="Disordered" evidence="5">
    <location>
        <begin position="165"/>
        <end position="193"/>
    </location>
</feature>
<name>A0AAV6RQ92_SOLSE</name>
<evidence type="ECO:0000256" key="3">
    <source>
        <dbReference type="ARBA" id="ARBA00023242"/>
    </source>
</evidence>
<dbReference type="PROSITE" id="PS50118">
    <property type="entry name" value="HMG_BOX_2"/>
    <property type="match status" value="2"/>
</dbReference>
<evidence type="ECO:0000313" key="8">
    <source>
        <dbReference type="Proteomes" id="UP000693946"/>
    </source>
</evidence>
<evidence type="ECO:0000313" key="7">
    <source>
        <dbReference type="EMBL" id="KAG7507149.1"/>
    </source>
</evidence>
<feature type="domain" description="HMG box" evidence="6">
    <location>
        <begin position="93"/>
        <end position="161"/>
    </location>
</feature>
<dbReference type="AlphaFoldDB" id="A0AAV6RQ92"/>
<keyword evidence="3 4" id="KW-0539">Nucleus</keyword>
<accession>A0AAV6RQ92</accession>
<feature type="compositionally biased region" description="Basic and acidic residues" evidence="5">
    <location>
        <begin position="264"/>
        <end position="274"/>
    </location>
</feature>
<evidence type="ECO:0000259" key="6">
    <source>
        <dbReference type="PROSITE" id="PS50118"/>
    </source>
</evidence>
<dbReference type="InterPro" id="IPR051762">
    <property type="entry name" value="UBF1"/>
</dbReference>
<feature type="DNA-binding region" description="HMG box" evidence="4">
    <location>
        <begin position="93"/>
        <end position="161"/>
    </location>
</feature>
<dbReference type="PANTHER" id="PTHR46318:SF2">
    <property type="entry name" value="NUCLEOLAR TRANSCRIPTION FACTOR 1"/>
    <property type="match status" value="1"/>
</dbReference>
<dbReference type="SMART" id="SM00398">
    <property type="entry name" value="HMG"/>
    <property type="match status" value="2"/>
</dbReference>